<dbReference type="PANTHER" id="PTHR43156:SF2">
    <property type="entry name" value="STAGE II SPORULATION PROTEIN E"/>
    <property type="match status" value="1"/>
</dbReference>
<evidence type="ECO:0000256" key="3">
    <source>
        <dbReference type="ARBA" id="ARBA00022692"/>
    </source>
</evidence>
<evidence type="ECO:0000256" key="5">
    <source>
        <dbReference type="ARBA" id="ARBA00022989"/>
    </source>
</evidence>
<feature type="transmembrane region" description="Helical" evidence="7">
    <location>
        <begin position="144"/>
        <end position="166"/>
    </location>
</feature>
<feature type="transmembrane region" description="Helical" evidence="7">
    <location>
        <begin position="173"/>
        <end position="192"/>
    </location>
</feature>
<dbReference type="GO" id="GO:0005886">
    <property type="term" value="C:plasma membrane"/>
    <property type="evidence" value="ECO:0007669"/>
    <property type="project" value="UniProtKB-SubCell"/>
</dbReference>
<accession>A0A975SZD2</accession>
<dbReference type="KEGG" id="nps:KRR39_01980"/>
<feature type="transmembrane region" description="Helical" evidence="7">
    <location>
        <begin position="107"/>
        <end position="132"/>
    </location>
</feature>
<dbReference type="SMART" id="SM00331">
    <property type="entry name" value="PP2C_SIG"/>
    <property type="match status" value="1"/>
</dbReference>
<feature type="transmembrane region" description="Helical" evidence="7">
    <location>
        <begin position="198"/>
        <end position="215"/>
    </location>
</feature>
<keyword evidence="2" id="KW-1003">Cell membrane</keyword>
<evidence type="ECO:0000256" key="6">
    <source>
        <dbReference type="ARBA" id="ARBA00023136"/>
    </source>
</evidence>
<feature type="transmembrane region" description="Helical" evidence="7">
    <location>
        <begin position="222"/>
        <end position="240"/>
    </location>
</feature>
<dbReference type="InterPro" id="IPR001932">
    <property type="entry name" value="PPM-type_phosphatase-like_dom"/>
</dbReference>
<dbReference type="Proteomes" id="UP000683575">
    <property type="component" value="Chromosome"/>
</dbReference>
<keyword evidence="3 7" id="KW-0812">Transmembrane</keyword>
<evidence type="ECO:0000256" key="1">
    <source>
        <dbReference type="ARBA" id="ARBA00004651"/>
    </source>
</evidence>
<evidence type="ECO:0000256" key="7">
    <source>
        <dbReference type="SAM" id="Phobius"/>
    </source>
</evidence>
<feature type="transmembrane region" description="Helical" evidence="7">
    <location>
        <begin position="252"/>
        <end position="273"/>
    </location>
</feature>
<keyword evidence="6 7" id="KW-0472">Membrane</keyword>
<evidence type="ECO:0000313" key="9">
    <source>
        <dbReference type="EMBL" id="QWZ08656.1"/>
    </source>
</evidence>
<keyword evidence="10" id="KW-1185">Reference proteome</keyword>
<name>A0A975SZD2_9ACTN</name>
<feature type="transmembrane region" description="Helical" evidence="7">
    <location>
        <begin position="15"/>
        <end position="41"/>
    </location>
</feature>
<evidence type="ECO:0000313" key="10">
    <source>
        <dbReference type="Proteomes" id="UP000683575"/>
    </source>
</evidence>
<organism evidence="9 10">
    <name type="scientific">Nocardioides panacis</name>
    <dbReference type="NCBI Taxonomy" id="2849501"/>
    <lineage>
        <taxon>Bacteria</taxon>
        <taxon>Bacillati</taxon>
        <taxon>Actinomycetota</taxon>
        <taxon>Actinomycetes</taxon>
        <taxon>Propionibacteriales</taxon>
        <taxon>Nocardioidaceae</taxon>
        <taxon>Nocardioides</taxon>
    </lineage>
</organism>
<evidence type="ECO:0000256" key="4">
    <source>
        <dbReference type="ARBA" id="ARBA00022801"/>
    </source>
</evidence>
<protein>
    <submittedName>
        <fullName evidence="9">SpoIIE family protein phosphatase</fullName>
    </submittedName>
</protein>
<gene>
    <name evidence="9" type="ORF">KRR39_01980</name>
</gene>
<dbReference type="EMBL" id="CP077062">
    <property type="protein sequence ID" value="QWZ08656.1"/>
    <property type="molecule type" value="Genomic_DNA"/>
</dbReference>
<dbReference type="PANTHER" id="PTHR43156">
    <property type="entry name" value="STAGE II SPORULATION PROTEIN E-RELATED"/>
    <property type="match status" value="1"/>
</dbReference>
<reference evidence="9" key="1">
    <citation type="submission" date="2021-06" db="EMBL/GenBank/DDBJ databases">
        <title>Complete genome sequence of Nocardioides sp. G188.</title>
        <authorList>
            <person name="Im W.-T."/>
        </authorList>
    </citation>
    <scope>NUCLEOTIDE SEQUENCE</scope>
    <source>
        <strain evidence="9">G188</strain>
    </source>
</reference>
<dbReference type="InterPro" id="IPR007895">
    <property type="entry name" value="MASE1"/>
</dbReference>
<evidence type="ECO:0000256" key="2">
    <source>
        <dbReference type="ARBA" id="ARBA00022475"/>
    </source>
</evidence>
<keyword evidence="5 7" id="KW-1133">Transmembrane helix</keyword>
<comment type="subcellular location">
    <subcellularLocation>
        <location evidence="1">Cell membrane</location>
        <topology evidence="1">Multi-pass membrane protein</topology>
    </subcellularLocation>
</comment>
<dbReference type="Pfam" id="PF07228">
    <property type="entry name" value="SpoIIE"/>
    <property type="match status" value="1"/>
</dbReference>
<dbReference type="AlphaFoldDB" id="A0A975SZD2"/>
<sequence>MVLTVATAYAAGSLFAFWVLHAPLAIAVLFPPAGVSLAALILSARRDWPWVLATVFATEMTIDIVQGYQLPAALGFATANTVEPLVSALLVCRALPSPVDLSRRRDLGVFLAYAVVAGPFVGALVGATTIAFAAHLRWAGAFPLFWAGDALGALTVGGAILTGAAVRRGSAEWLRLGGVLALTAAVTALGFLPSNLPLFYIPAPALLWIALRYGVPDLAAAGLVFSLTANLVTALGRGPWGYLIGSPRGEAASLQLFLAVTILAGWLLAVTILERERAAGLYEREHEAALQLQRAMLPELPRLLPGVTVGALYRPADTANAAGGDWYDVFALTGGRVGIAVGDVVGHELRAAVAMGRLHTVLRLAATAPGNGPAAVLAALDSACAAIPDALCTTVGYAEYQPRTGELRYACAGHPPPMLVTAKGEPQYLSEGRSTPLGVTDLAREDAVVHVPPASTLVWYSDGLVERRSEDIDTGLARLVTATRDLPLQQQPDQWCESILHALTDHSHIEDDIVLICVRLLGVHVEAPMSPQD</sequence>
<keyword evidence="4" id="KW-0378">Hydrolase</keyword>
<proteinExistence type="predicted"/>
<evidence type="ECO:0000259" key="8">
    <source>
        <dbReference type="SMART" id="SM00331"/>
    </source>
</evidence>
<dbReference type="Pfam" id="PF05231">
    <property type="entry name" value="MASE1"/>
    <property type="match status" value="1"/>
</dbReference>
<dbReference type="InterPro" id="IPR052016">
    <property type="entry name" value="Bact_Sigma-Reg"/>
</dbReference>
<dbReference type="GO" id="GO:0016791">
    <property type="term" value="F:phosphatase activity"/>
    <property type="evidence" value="ECO:0007669"/>
    <property type="project" value="TreeGrafter"/>
</dbReference>
<feature type="domain" description="PPM-type phosphatase" evidence="8">
    <location>
        <begin position="307"/>
        <end position="520"/>
    </location>
</feature>